<keyword evidence="4" id="KW-0131">Cell cycle</keyword>
<dbReference type="PANTHER" id="PTHR34298">
    <property type="entry name" value="SEGREGATION AND CONDENSATION PROTEIN B"/>
    <property type="match status" value="1"/>
</dbReference>
<dbReference type="PANTHER" id="PTHR34298:SF2">
    <property type="entry name" value="SEGREGATION AND CONDENSATION PROTEIN B"/>
    <property type="match status" value="1"/>
</dbReference>
<dbReference type="GO" id="GO:0051304">
    <property type="term" value="P:chromosome separation"/>
    <property type="evidence" value="ECO:0007669"/>
    <property type="project" value="InterPro"/>
</dbReference>
<keyword evidence="2" id="KW-0132">Cell division</keyword>
<name>A0AAP6MMC8_9GAMM</name>
<feature type="compositionally biased region" description="Basic and acidic residues" evidence="5">
    <location>
        <begin position="190"/>
        <end position="202"/>
    </location>
</feature>
<dbReference type="Gene3D" id="1.10.10.10">
    <property type="entry name" value="Winged helix-like DNA-binding domain superfamily/Winged helix DNA-binding domain"/>
    <property type="match status" value="2"/>
</dbReference>
<feature type="compositionally biased region" description="Acidic residues" evidence="5">
    <location>
        <begin position="203"/>
        <end position="244"/>
    </location>
</feature>
<evidence type="ECO:0000256" key="4">
    <source>
        <dbReference type="ARBA" id="ARBA00023306"/>
    </source>
</evidence>
<proteinExistence type="predicted"/>
<accession>A0AAP6MMC8</accession>
<dbReference type="RefSeq" id="WP_374729202.1">
    <property type="nucleotide sequence ID" value="NZ_JAYGII010000015.1"/>
</dbReference>
<protein>
    <submittedName>
        <fullName evidence="6">SMC-Scp complex subunit ScpB</fullName>
    </submittedName>
</protein>
<evidence type="ECO:0000256" key="2">
    <source>
        <dbReference type="ARBA" id="ARBA00022618"/>
    </source>
</evidence>
<organism evidence="6 7">
    <name type="scientific">Natronospira elongata</name>
    <dbReference type="NCBI Taxonomy" id="3110268"/>
    <lineage>
        <taxon>Bacteria</taxon>
        <taxon>Pseudomonadati</taxon>
        <taxon>Pseudomonadota</taxon>
        <taxon>Gammaproteobacteria</taxon>
        <taxon>Natronospirales</taxon>
        <taxon>Natronospiraceae</taxon>
        <taxon>Natronospira</taxon>
    </lineage>
</organism>
<keyword evidence="1" id="KW-0963">Cytoplasm</keyword>
<keyword evidence="7" id="KW-1185">Reference proteome</keyword>
<dbReference type="NCBIfam" id="TIGR00281">
    <property type="entry name" value="SMC-Scp complex subunit ScpB"/>
    <property type="match status" value="1"/>
</dbReference>
<sequence length="355" mass="39045">MDEQQLKNIVEGALLAAGRPLKIDDLEGLFRDEEKPDRNALRAALEGLTADYEGRAMELRQVASGFRIQVRESVSDWVSRLWEERPTRYSRALLETLALIAYRQPITRGEIEEVRGVSVSSSIVRTLQERGWIKVVGHRDVPGRPAMFGTTREFLDYFGLKSLDELPTLSEIRDIDSINVELDLDAEGKPADDAEADAHGDGDADGEAAGEDRDEQDAAGEAAEEGASDEDRELPIDASEEDESASAPQAEDAVTADAEQVVEDPDTGESVDERELGSRPVTDPFEESPYESQDEGEDLDFEEVPEEANGEAQEESGQQEDQSETERQAPGSGAEVSEQPRPETAEEEDEQGRGH</sequence>
<evidence type="ECO:0000256" key="3">
    <source>
        <dbReference type="ARBA" id="ARBA00022829"/>
    </source>
</evidence>
<reference evidence="6 7" key="1">
    <citation type="submission" date="2023-12" db="EMBL/GenBank/DDBJ databases">
        <title>Whole-genome sequencing of halo(alkali)philic microorganisms from hypersaline lakes.</title>
        <authorList>
            <person name="Sorokin D.Y."/>
            <person name="Merkel A.Y."/>
            <person name="Messina E."/>
            <person name="Yakimov M."/>
        </authorList>
    </citation>
    <scope>NUCLEOTIDE SEQUENCE [LARGE SCALE GENOMIC DNA]</scope>
    <source>
        <strain evidence="6 7">AB-CW1</strain>
    </source>
</reference>
<evidence type="ECO:0000256" key="5">
    <source>
        <dbReference type="SAM" id="MobiDB-lite"/>
    </source>
</evidence>
<dbReference type="AlphaFoldDB" id="A0AAP6MMC8"/>
<keyword evidence="3" id="KW-0159">Chromosome partition</keyword>
<feature type="region of interest" description="Disordered" evidence="5">
    <location>
        <begin position="190"/>
        <end position="355"/>
    </location>
</feature>
<dbReference type="InterPro" id="IPR005234">
    <property type="entry name" value="ScpB_csome_segregation"/>
</dbReference>
<evidence type="ECO:0000256" key="1">
    <source>
        <dbReference type="ARBA" id="ARBA00022490"/>
    </source>
</evidence>
<evidence type="ECO:0000313" key="6">
    <source>
        <dbReference type="EMBL" id="MEA5445782.1"/>
    </source>
</evidence>
<dbReference type="Pfam" id="PF04079">
    <property type="entry name" value="SMC_ScpB"/>
    <property type="match status" value="1"/>
</dbReference>
<gene>
    <name evidence="6" type="primary">scpB</name>
    <name evidence="6" type="ORF">VCB98_08115</name>
</gene>
<evidence type="ECO:0000313" key="7">
    <source>
        <dbReference type="Proteomes" id="UP001302316"/>
    </source>
</evidence>
<dbReference type="Proteomes" id="UP001302316">
    <property type="component" value="Unassembled WGS sequence"/>
</dbReference>
<dbReference type="GO" id="GO:0051301">
    <property type="term" value="P:cell division"/>
    <property type="evidence" value="ECO:0007669"/>
    <property type="project" value="UniProtKB-KW"/>
</dbReference>
<dbReference type="EMBL" id="JAYGII010000015">
    <property type="protein sequence ID" value="MEA5445782.1"/>
    <property type="molecule type" value="Genomic_DNA"/>
</dbReference>
<dbReference type="InterPro" id="IPR036390">
    <property type="entry name" value="WH_DNA-bd_sf"/>
</dbReference>
<feature type="compositionally biased region" description="Acidic residues" evidence="5">
    <location>
        <begin position="345"/>
        <end position="355"/>
    </location>
</feature>
<feature type="compositionally biased region" description="Acidic residues" evidence="5">
    <location>
        <begin position="284"/>
        <end position="323"/>
    </location>
</feature>
<comment type="caution">
    <text evidence="6">The sequence shown here is derived from an EMBL/GenBank/DDBJ whole genome shotgun (WGS) entry which is preliminary data.</text>
</comment>
<feature type="compositionally biased region" description="Acidic residues" evidence="5">
    <location>
        <begin position="260"/>
        <end position="270"/>
    </location>
</feature>
<dbReference type="InterPro" id="IPR036388">
    <property type="entry name" value="WH-like_DNA-bd_sf"/>
</dbReference>
<dbReference type="SUPFAM" id="SSF46785">
    <property type="entry name" value="Winged helix' DNA-binding domain"/>
    <property type="match status" value="2"/>
</dbReference>